<dbReference type="RefSeq" id="WP_378973835.1">
    <property type="nucleotide sequence ID" value="NZ_JBHSWN010000001.1"/>
</dbReference>
<dbReference type="InterPro" id="IPR003317">
    <property type="entry name" value="Cyt-d_oxidase_su2"/>
</dbReference>
<keyword evidence="6 7" id="KW-0472">Membrane</keyword>
<organism evidence="8 9">
    <name type="scientific">Methylobacterium komagatae</name>
    <dbReference type="NCBI Taxonomy" id="374425"/>
    <lineage>
        <taxon>Bacteria</taxon>
        <taxon>Pseudomonadati</taxon>
        <taxon>Pseudomonadota</taxon>
        <taxon>Alphaproteobacteria</taxon>
        <taxon>Hyphomicrobiales</taxon>
        <taxon>Methylobacteriaceae</taxon>
        <taxon>Methylobacterium</taxon>
    </lineage>
</organism>
<sequence length="328" mass="35570">MIAFWAAALALTLLLYVLLDGFDLGVGMLFGIAPSETARRHMMQAIAPVWDGNETWLVLAATILFGAFPLVYALLLSAFYLPLLLMLAALILRGVAFEFRAKSRRLRRVWDAGFVGGSACAAFVQGTTVGALVQELPIRDGRYVGGAFAWLSPFSLLCGVGLCLGYALLGAAWLCGKTEDDVRDLGFWMMPRLLVGVLVFLATAFLYALAMNLRVLHRWTERPELLILPLVGALASAGLFYAGRRRIDALPFPLTAMIFATAFATLAGSFLPYMVPFTITLTDAAAPEASLSFLFWGAGVVVLPITLIYTLVVYRIFKGKIPLDDGTG</sequence>
<keyword evidence="4 7" id="KW-0812">Transmembrane</keyword>
<evidence type="ECO:0000256" key="2">
    <source>
        <dbReference type="ARBA" id="ARBA00007543"/>
    </source>
</evidence>
<evidence type="ECO:0000256" key="4">
    <source>
        <dbReference type="ARBA" id="ARBA00022692"/>
    </source>
</evidence>
<evidence type="ECO:0000256" key="5">
    <source>
        <dbReference type="ARBA" id="ARBA00022989"/>
    </source>
</evidence>
<feature type="transmembrane region" description="Helical" evidence="7">
    <location>
        <begin position="293"/>
        <end position="314"/>
    </location>
</feature>
<proteinExistence type="inferred from homology"/>
<comment type="subcellular location">
    <subcellularLocation>
        <location evidence="1">Cell membrane</location>
        <topology evidence="1">Multi-pass membrane protein</topology>
    </subcellularLocation>
</comment>
<name>A0ABW2BP25_9HYPH</name>
<feature type="transmembrane region" description="Helical" evidence="7">
    <location>
        <begin position="193"/>
        <end position="213"/>
    </location>
</feature>
<dbReference type="Pfam" id="PF02322">
    <property type="entry name" value="Cyt_bd_oxida_II"/>
    <property type="match status" value="1"/>
</dbReference>
<comment type="caution">
    <text evidence="8">The sequence shown here is derived from an EMBL/GenBank/DDBJ whole genome shotgun (WGS) entry which is preliminary data.</text>
</comment>
<keyword evidence="9" id="KW-1185">Reference proteome</keyword>
<evidence type="ECO:0000313" key="9">
    <source>
        <dbReference type="Proteomes" id="UP001596292"/>
    </source>
</evidence>
<feature type="transmembrane region" description="Helical" evidence="7">
    <location>
        <begin position="225"/>
        <end position="242"/>
    </location>
</feature>
<reference evidence="9" key="1">
    <citation type="journal article" date="2019" name="Int. J. Syst. Evol. Microbiol.">
        <title>The Global Catalogue of Microorganisms (GCM) 10K type strain sequencing project: providing services to taxonomists for standard genome sequencing and annotation.</title>
        <authorList>
            <consortium name="The Broad Institute Genomics Platform"/>
            <consortium name="The Broad Institute Genome Sequencing Center for Infectious Disease"/>
            <person name="Wu L."/>
            <person name="Ma J."/>
        </authorList>
    </citation>
    <scope>NUCLEOTIDE SEQUENCE [LARGE SCALE GENOMIC DNA]</scope>
    <source>
        <strain evidence="9">CCUG 48316</strain>
    </source>
</reference>
<feature type="transmembrane region" description="Helical" evidence="7">
    <location>
        <begin position="153"/>
        <end position="173"/>
    </location>
</feature>
<dbReference type="Proteomes" id="UP001596292">
    <property type="component" value="Unassembled WGS sequence"/>
</dbReference>
<comment type="similarity">
    <text evidence="2">Belongs to the cytochrome ubiquinol oxidase subunit 2 family.</text>
</comment>
<feature type="transmembrane region" description="Helical" evidence="7">
    <location>
        <begin position="61"/>
        <end position="92"/>
    </location>
</feature>
<feature type="transmembrane region" description="Helical" evidence="7">
    <location>
        <begin position="112"/>
        <end position="133"/>
    </location>
</feature>
<evidence type="ECO:0000256" key="7">
    <source>
        <dbReference type="SAM" id="Phobius"/>
    </source>
</evidence>
<protein>
    <submittedName>
        <fullName evidence="8">Cytochrome d ubiquinol oxidase subunit II</fullName>
    </submittedName>
</protein>
<evidence type="ECO:0000256" key="6">
    <source>
        <dbReference type="ARBA" id="ARBA00023136"/>
    </source>
</evidence>
<dbReference type="NCBIfam" id="TIGR00203">
    <property type="entry name" value="cydB"/>
    <property type="match status" value="1"/>
</dbReference>
<accession>A0ABW2BP25</accession>
<keyword evidence="5 7" id="KW-1133">Transmembrane helix</keyword>
<dbReference type="EMBL" id="JBHSWN010000001">
    <property type="protein sequence ID" value="MFC6792189.1"/>
    <property type="molecule type" value="Genomic_DNA"/>
</dbReference>
<evidence type="ECO:0000256" key="1">
    <source>
        <dbReference type="ARBA" id="ARBA00004651"/>
    </source>
</evidence>
<evidence type="ECO:0000256" key="3">
    <source>
        <dbReference type="ARBA" id="ARBA00022475"/>
    </source>
</evidence>
<gene>
    <name evidence="8" type="primary">cydB</name>
    <name evidence="8" type="ORF">ACFQE0_22995</name>
</gene>
<feature type="transmembrane region" description="Helical" evidence="7">
    <location>
        <begin position="254"/>
        <end position="273"/>
    </location>
</feature>
<evidence type="ECO:0000313" key="8">
    <source>
        <dbReference type="EMBL" id="MFC6792189.1"/>
    </source>
</evidence>
<dbReference type="PANTHER" id="PTHR43141:SF4">
    <property type="entry name" value="CYTOCHROME BD2 SUBUNIT II"/>
    <property type="match status" value="1"/>
</dbReference>
<keyword evidence="3" id="KW-1003">Cell membrane</keyword>
<dbReference type="PANTHER" id="PTHR43141">
    <property type="entry name" value="CYTOCHROME BD2 SUBUNIT II"/>
    <property type="match status" value="1"/>
</dbReference>